<comment type="caution">
    <text evidence="2">The sequence shown here is derived from an EMBL/GenBank/DDBJ whole genome shotgun (WGS) entry which is preliminary data.</text>
</comment>
<sequence length="271" mass="30498">MHTIVRGGRWPCGTPAVASHPRHPIEEDFHSSNAASAVKHDENGPLRPRMGSLKGCWGRRPQGIFCGATAIGPPSRRNQADRRFSREGRSGWRAERQKDSRAQSDSNSGSIPADDGRMTLDWLAGWLDGWDRIRETGTVCGLCMQERIGATWRLLRIFYPIQLKCYCCHCHWYSAYAGDDISGRATQLLVLVQAEHGNCDTPTEPHPRSIHPSVCRDEDQKLSIHNAHFSPTVKRSVRRQQSRRCGIGDASCASMRTPYVRFCFTDWKLGL</sequence>
<dbReference type="Proteomes" id="UP001367316">
    <property type="component" value="Unassembled WGS sequence"/>
</dbReference>
<proteinExistence type="predicted"/>
<accession>A0ABR1N3D2</accession>
<gene>
    <name evidence="2" type="ORF">JOL62DRAFT_209045</name>
</gene>
<feature type="region of interest" description="Disordered" evidence="1">
    <location>
        <begin position="68"/>
        <end position="113"/>
    </location>
</feature>
<evidence type="ECO:0000256" key="1">
    <source>
        <dbReference type="SAM" id="MobiDB-lite"/>
    </source>
</evidence>
<reference evidence="2 3" key="1">
    <citation type="submission" date="2024-04" db="EMBL/GenBank/DDBJ databases">
        <title>Phyllosticta paracitricarpa is synonymous to the EU quarantine fungus P. citricarpa based on phylogenomic analyses.</title>
        <authorList>
            <consortium name="Lawrence Berkeley National Laboratory"/>
            <person name="Van ingen-buijs V.A."/>
            <person name="Van westerhoven A.C."/>
            <person name="Haridas S."/>
            <person name="Skiadas P."/>
            <person name="Martin F."/>
            <person name="Groenewald J.Z."/>
            <person name="Crous P.W."/>
            <person name="Seidl M.F."/>
        </authorList>
    </citation>
    <scope>NUCLEOTIDE SEQUENCE [LARGE SCALE GENOMIC DNA]</scope>
    <source>
        <strain evidence="2 3">CBS 141358</strain>
    </source>
</reference>
<evidence type="ECO:0000313" key="3">
    <source>
        <dbReference type="Proteomes" id="UP001367316"/>
    </source>
</evidence>
<keyword evidence="3" id="KW-1185">Reference proteome</keyword>
<organism evidence="2 3">
    <name type="scientific">Phyllosticta paracitricarpa</name>
    <dbReference type="NCBI Taxonomy" id="2016321"/>
    <lineage>
        <taxon>Eukaryota</taxon>
        <taxon>Fungi</taxon>
        <taxon>Dikarya</taxon>
        <taxon>Ascomycota</taxon>
        <taxon>Pezizomycotina</taxon>
        <taxon>Dothideomycetes</taxon>
        <taxon>Dothideomycetes incertae sedis</taxon>
        <taxon>Botryosphaeriales</taxon>
        <taxon>Phyllostictaceae</taxon>
        <taxon>Phyllosticta</taxon>
    </lineage>
</organism>
<name>A0ABR1N3D2_9PEZI</name>
<evidence type="ECO:0000313" key="2">
    <source>
        <dbReference type="EMBL" id="KAK7608800.1"/>
    </source>
</evidence>
<dbReference type="EMBL" id="JBBPBF010000027">
    <property type="protein sequence ID" value="KAK7608800.1"/>
    <property type="molecule type" value="Genomic_DNA"/>
</dbReference>
<protein>
    <submittedName>
        <fullName evidence="2">Uncharacterized protein</fullName>
    </submittedName>
</protein>
<feature type="compositionally biased region" description="Basic and acidic residues" evidence="1">
    <location>
        <begin position="78"/>
        <end position="102"/>
    </location>
</feature>
<feature type="region of interest" description="Disordered" evidence="1">
    <location>
        <begin position="1"/>
        <end position="27"/>
    </location>
</feature>